<dbReference type="InterPro" id="IPR006015">
    <property type="entry name" value="Universal_stress_UspA"/>
</dbReference>
<dbReference type="Proteomes" id="UP001366166">
    <property type="component" value="Chromosome"/>
</dbReference>
<dbReference type="AlphaFoldDB" id="A0AAU9EF13"/>
<proteinExistence type="inferred from homology"/>
<evidence type="ECO:0000259" key="2">
    <source>
        <dbReference type="Pfam" id="PF00582"/>
    </source>
</evidence>
<name>A0AAU9EF13_9BACT</name>
<dbReference type="KEGG" id="dmp:FAK_08950"/>
<dbReference type="PANTHER" id="PTHR46268:SF6">
    <property type="entry name" value="UNIVERSAL STRESS PROTEIN UP12"/>
    <property type="match status" value="1"/>
</dbReference>
<comment type="similarity">
    <text evidence="1">Belongs to the universal stress protein A family.</text>
</comment>
<dbReference type="Pfam" id="PF00582">
    <property type="entry name" value="Usp"/>
    <property type="match status" value="1"/>
</dbReference>
<evidence type="ECO:0000256" key="1">
    <source>
        <dbReference type="ARBA" id="ARBA00008791"/>
    </source>
</evidence>
<gene>
    <name evidence="3" type="ORF">FAK_08950</name>
</gene>
<accession>A0AAU9EF13</accession>
<dbReference type="CDD" id="cd00293">
    <property type="entry name" value="USP-like"/>
    <property type="match status" value="1"/>
</dbReference>
<dbReference type="EMBL" id="AP028679">
    <property type="protein sequence ID" value="BEQ13829.1"/>
    <property type="molecule type" value="Genomic_DNA"/>
</dbReference>
<organism evidence="3 4">
    <name type="scientific">Desulfoferula mesophila</name>
    <dbReference type="NCBI Taxonomy" id="3058419"/>
    <lineage>
        <taxon>Bacteria</taxon>
        <taxon>Pseudomonadati</taxon>
        <taxon>Thermodesulfobacteriota</taxon>
        <taxon>Desulfarculia</taxon>
        <taxon>Desulfarculales</taxon>
        <taxon>Desulfarculaceae</taxon>
        <taxon>Desulfoferula</taxon>
    </lineage>
</organism>
<dbReference type="Gene3D" id="3.40.50.620">
    <property type="entry name" value="HUPs"/>
    <property type="match status" value="1"/>
</dbReference>
<evidence type="ECO:0000313" key="4">
    <source>
        <dbReference type="Proteomes" id="UP001366166"/>
    </source>
</evidence>
<keyword evidence="4" id="KW-1185">Reference proteome</keyword>
<feature type="domain" description="UspA" evidence="2">
    <location>
        <begin position="8"/>
        <end position="153"/>
    </location>
</feature>
<dbReference type="PRINTS" id="PR01438">
    <property type="entry name" value="UNVRSLSTRESS"/>
</dbReference>
<dbReference type="InterPro" id="IPR006016">
    <property type="entry name" value="UspA"/>
</dbReference>
<dbReference type="InterPro" id="IPR014729">
    <property type="entry name" value="Rossmann-like_a/b/a_fold"/>
</dbReference>
<dbReference type="RefSeq" id="WP_338605573.1">
    <property type="nucleotide sequence ID" value="NZ_AP028679.1"/>
</dbReference>
<dbReference type="SUPFAM" id="SSF52402">
    <property type="entry name" value="Adenine nucleotide alpha hydrolases-like"/>
    <property type="match status" value="1"/>
</dbReference>
<reference evidence="4" key="1">
    <citation type="journal article" date="2023" name="Arch. Microbiol.">
        <title>Desulfoferula mesophilus gen. nov. sp. nov., a mesophilic sulfate-reducing bacterium isolated from a brackish lake sediment.</title>
        <authorList>
            <person name="Watanabe T."/>
            <person name="Yabe T."/>
            <person name="Tsuji J.M."/>
            <person name="Fukui M."/>
        </authorList>
    </citation>
    <scope>NUCLEOTIDE SEQUENCE [LARGE SCALE GENOMIC DNA]</scope>
    <source>
        <strain evidence="4">12FAK</strain>
    </source>
</reference>
<dbReference type="PANTHER" id="PTHR46268">
    <property type="entry name" value="STRESS RESPONSE PROTEIN NHAX"/>
    <property type="match status" value="1"/>
</dbReference>
<evidence type="ECO:0000313" key="3">
    <source>
        <dbReference type="EMBL" id="BEQ13829.1"/>
    </source>
</evidence>
<protein>
    <submittedName>
        <fullName evidence="3">Universal stress protein</fullName>
    </submittedName>
</protein>
<sequence>MQDCKVEIKRVAAAIDFSDYSEITFSYALAEARAHGAELVVVNVINVRGLDVLDRLSAEGYDLGGKQGYLERVEAERREAFEKDYLPSAQGVATKVIIIDGHPHEELIKFLRDENISLMVMGTKGRSNLAGALFGSTAEKVFRRAPCPVLSVRGPEHCRLP</sequence>